<dbReference type="GeneID" id="27363870"/>
<accession>A0A0D2DJH3</accession>
<sequence>MEMTNTPDPAQAWSVTPSVEDWGSSYTCRTRTPAVNGRWSPYSTAPTPAPRWSSRSLSVLSQETHPQRLSFVSFEDWDGDATYDEVPPCCLHYSIEWKVMIKKKAIITDTEQDVVLSPAVYWEKCLQPRLEERLSKKGYPPRSVRVEETEIIVSVTGRTGRPLTRQFEDFRIEWSAVERQLTEWSELFQKGKKLLVKIRIRYVEVNTSISTNSAAAKTTKARGTATQHMLAERAAQIDAEEAATGNPSAWRYVYALMRCPGPPCVKHFWCWHDTQTQKRYTLKAHHLRTLVRYVEDENYLESHDDIPDSLRQQIYAEEEQYMRRKRVDRGSISFDRAPIQITNILPPQSSTELESMQRPEPKRLDIAGLHEVNVQKYCSWLKSQVQEESRKTEYQKAADFLLKKSFDLDLVYEDQNPTFLIEQGGVEEGIARRFVKDIPLWVKLCKQNDIEADSISEF</sequence>
<dbReference type="VEuPathDB" id="FungiDB:PV06_11796"/>
<dbReference type="EMBL" id="KN847395">
    <property type="protein sequence ID" value="KIW35874.1"/>
    <property type="molecule type" value="Genomic_DNA"/>
</dbReference>
<dbReference type="HOGENOM" id="CLU_037030_1_0_1"/>
<dbReference type="AlphaFoldDB" id="A0A0D2DJH3"/>
<dbReference type="Proteomes" id="UP000053342">
    <property type="component" value="Unassembled WGS sequence"/>
</dbReference>
<dbReference type="OrthoDB" id="4364447at2759"/>
<dbReference type="STRING" id="215243.A0A0D2DJH3"/>
<name>A0A0D2DJH3_9EURO</name>
<protein>
    <submittedName>
        <fullName evidence="1">Uncharacterized protein</fullName>
    </submittedName>
</protein>
<gene>
    <name evidence="1" type="ORF">PV06_11796</name>
</gene>
<organism evidence="1 2">
    <name type="scientific">Exophiala oligosperma</name>
    <dbReference type="NCBI Taxonomy" id="215243"/>
    <lineage>
        <taxon>Eukaryota</taxon>
        <taxon>Fungi</taxon>
        <taxon>Dikarya</taxon>
        <taxon>Ascomycota</taxon>
        <taxon>Pezizomycotina</taxon>
        <taxon>Eurotiomycetes</taxon>
        <taxon>Chaetothyriomycetidae</taxon>
        <taxon>Chaetothyriales</taxon>
        <taxon>Herpotrichiellaceae</taxon>
        <taxon>Exophiala</taxon>
    </lineage>
</organism>
<dbReference type="RefSeq" id="XP_016256090.1">
    <property type="nucleotide sequence ID" value="XM_016413526.1"/>
</dbReference>
<evidence type="ECO:0000313" key="2">
    <source>
        <dbReference type="Proteomes" id="UP000053342"/>
    </source>
</evidence>
<reference evidence="1 2" key="1">
    <citation type="submission" date="2015-01" db="EMBL/GenBank/DDBJ databases">
        <title>The Genome Sequence of Exophiala oligosperma CBS72588.</title>
        <authorList>
            <consortium name="The Broad Institute Genomics Platform"/>
            <person name="Cuomo C."/>
            <person name="de Hoog S."/>
            <person name="Gorbushina A."/>
            <person name="Stielow B."/>
            <person name="Teixiera M."/>
            <person name="Abouelleil A."/>
            <person name="Chapman S.B."/>
            <person name="Priest M."/>
            <person name="Young S.K."/>
            <person name="Wortman J."/>
            <person name="Nusbaum C."/>
            <person name="Birren B."/>
        </authorList>
    </citation>
    <scope>NUCLEOTIDE SEQUENCE [LARGE SCALE GENOMIC DNA]</scope>
    <source>
        <strain evidence="1 2">CBS 72588</strain>
    </source>
</reference>
<evidence type="ECO:0000313" key="1">
    <source>
        <dbReference type="EMBL" id="KIW35874.1"/>
    </source>
</evidence>
<keyword evidence="2" id="KW-1185">Reference proteome</keyword>
<proteinExistence type="predicted"/>